<dbReference type="EMBL" id="JAQQAF010000006">
    <property type="protein sequence ID" value="KAJ8476676.1"/>
    <property type="molecule type" value="Genomic_DNA"/>
</dbReference>
<name>A0AAV8P9V9_ENSVE</name>
<evidence type="ECO:0000313" key="2">
    <source>
        <dbReference type="Proteomes" id="UP001222027"/>
    </source>
</evidence>
<evidence type="ECO:0000313" key="1">
    <source>
        <dbReference type="EMBL" id="KAJ8476676.1"/>
    </source>
</evidence>
<keyword evidence="2" id="KW-1185">Reference proteome</keyword>
<organism evidence="1 2">
    <name type="scientific">Ensete ventricosum</name>
    <name type="common">Abyssinian banana</name>
    <name type="synonym">Musa ensete</name>
    <dbReference type="NCBI Taxonomy" id="4639"/>
    <lineage>
        <taxon>Eukaryota</taxon>
        <taxon>Viridiplantae</taxon>
        <taxon>Streptophyta</taxon>
        <taxon>Embryophyta</taxon>
        <taxon>Tracheophyta</taxon>
        <taxon>Spermatophyta</taxon>
        <taxon>Magnoliopsida</taxon>
        <taxon>Liliopsida</taxon>
        <taxon>Zingiberales</taxon>
        <taxon>Musaceae</taxon>
        <taxon>Ensete</taxon>
    </lineage>
</organism>
<gene>
    <name evidence="1" type="ORF">OPV22_020403</name>
</gene>
<reference evidence="1 2" key="1">
    <citation type="submission" date="2022-12" db="EMBL/GenBank/DDBJ databases">
        <title>Chromosome-scale assembly of the Ensete ventricosum genome.</title>
        <authorList>
            <person name="Dussert Y."/>
            <person name="Stocks J."/>
            <person name="Wendawek A."/>
            <person name="Woldeyes F."/>
            <person name="Nichols R.A."/>
            <person name="Borrell J.S."/>
        </authorList>
    </citation>
    <scope>NUCLEOTIDE SEQUENCE [LARGE SCALE GENOMIC DNA]</scope>
    <source>
        <strain evidence="2">cv. Maze</strain>
        <tissue evidence="1">Seeds</tissue>
    </source>
</reference>
<dbReference type="Proteomes" id="UP001222027">
    <property type="component" value="Unassembled WGS sequence"/>
</dbReference>
<comment type="caution">
    <text evidence="1">The sequence shown here is derived from an EMBL/GenBank/DDBJ whole genome shotgun (WGS) entry which is preliminary data.</text>
</comment>
<proteinExistence type="predicted"/>
<protein>
    <submittedName>
        <fullName evidence="1">Uncharacterized protein</fullName>
    </submittedName>
</protein>
<accession>A0AAV8P9V9</accession>
<dbReference type="AlphaFoldDB" id="A0AAV8P9V9"/>
<sequence>MWVVVHAYGGTLELVLGLCQPQPGRTVLRWASIACSLDFVLIKRLVSPPCDRRSWLAGPSGRRRHRFQWRCWVGLARDAVDARNTLLQARRTNAAASDRRRQLQAPAAYIDAAHGSIYRDGDAIA</sequence>